<sequence length="271" mass="28658">MDTRPIGVFDSGLGGLTAVRQLRRVLPGEDIIYFGDTGRVPYGSRGRQTILQYARQDIRFLLSQNVKFLMAACGTVSSIYPSAEAAALPVPYTGVIGAAARRAAALTRNRKVGVIGTAATIRSGSYAKVLKELCPGVEITARACPLFVPLVENGRVNPGDPITTPAIACYLTEVRDAGVDTLILGCTHYPLLKKMIGDFMGPDVALIDPGKVTAQETAAALADLDLASGRAAGGTARFYVSDTPDTFAELETLFLGEYAGGPVEQIAIENY</sequence>
<dbReference type="GO" id="GO:0009252">
    <property type="term" value="P:peptidoglycan biosynthetic process"/>
    <property type="evidence" value="ECO:0007669"/>
    <property type="project" value="UniProtKB-UniRule"/>
</dbReference>
<dbReference type="GO" id="GO:0071555">
    <property type="term" value="P:cell wall organization"/>
    <property type="evidence" value="ECO:0007669"/>
    <property type="project" value="UniProtKB-KW"/>
</dbReference>
<dbReference type="GO" id="GO:0008881">
    <property type="term" value="F:glutamate racemase activity"/>
    <property type="evidence" value="ECO:0007669"/>
    <property type="project" value="UniProtKB-UniRule"/>
</dbReference>
<evidence type="ECO:0000256" key="3">
    <source>
        <dbReference type="ARBA" id="ARBA00022960"/>
    </source>
</evidence>
<dbReference type="AlphaFoldDB" id="A0A9D2M613"/>
<evidence type="ECO:0000256" key="4">
    <source>
        <dbReference type="ARBA" id="ARBA00022984"/>
    </source>
</evidence>
<dbReference type="GO" id="GO:0008360">
    <property type="term" value="P:regulation of cell shape"/>
    <property type="evidence" value="ECO:0007669"/>
    <property type="project" value="UniProtKB-KW"/>
</dbReference>
<evidence type="ECO:0000313" key="8">
    <source>
        <dbReference type="EMBL" id="HJB41048.1"/>
    </source>
</evidence>
<dbReference type="FunFam" id="3.40.50.1860:FF:000001">
    <property type="entry name" value="Glutamate racemase"/>
    <property type="match status" value="1"/>
</dbReference>
<protein>
    <recommendedName>
        <fullName evidence="2 7">Glutamate racemase</fullName>
        <ecNumber evidence="2 7">5.1.1.3</ecNumber>
    </recommendedName>
</protein>
<keyword evidence="5 7" id="KW-0413">Isomerase</keyword>
<dbReference type="HAMAP" id="MF_00258">
    <property type="entry name" value="Glu_racemase"/>
    <property type="match status" value="1"/>
</dbReference>
<proteinExistence type="inferred from homology"/>
<comment type="caution">
    <text evidence="7">Lacks conserved residue(s) required for the propagation of feature annotation.</text>
</comment>
<dbReference type="Proteomes" id="UP000886803">
    <property type="component" value="Unassembled WGS sequence"/>
</dbReference>
<dbReference type="Gene3D" id="3.40.50.1860">
    <property type="match status" value="2"/>
</dbReference>
<keyword evidence="4 7" id="KW-0573">Peptidoglycan synthesis</keyword>
<dbReference type="InterPro" id="IPR004391">
    <property type="entry name" value="Glu_race"/>
</dbReference>
<dbReference type="EMBL" id="DWYG01000010">
    <property type="protein sequence ID" value="HJB41048.1"/>
    <property type="molecule type" value="Genomic_DNA"/>
</dbReference>
<organism evidence="8 9">
    <name type="scientific">Candidatus Gemmiger avicola</name>
    <dbReference type="NCBI Taxonomy" id="2838605"/>
    <lineage>
        <taxon>Bacteria</taxon>
        <taxon>Bacillati</taxon>
        <taxon>Bacillota</taxon>
        <taxon>Clostridia</taxon>
        <taxon>Eubacteriales</taxon>
        <taxon>Gemmiger</taxon>
    </lineage>
</organism>
<gene>
    <name evidence="7 8" type="primary">murI</name>
    <name evidence="8" type="ORF">H9945_00950</name>
</gene>
<comment type="catalytic activity">
    <reaction evidence="1 7">
        <text>L-glutamate = D-glutamate</text>
        <dbReference type="Rhea" id="RHEA:12813"/>
        <dbReference type="ChEBI" id="CHEBI:29985"/>
        <dbReference type="ChEBI" id="CHEBI:29986"/>
        <dbReference type="EC" id="5.1.1.3"/>
    </reaction>
</comment>
<evidence type="ECO:0000256" key="6">
    <source>
        <dbReference type="ARBA" id="ARBA00023316"/>
    </source>
</evidence>
<comment type="similarity">
    <text evidence="7">Belongs to the aspartate/glutamate racemases family.</text>
</comment>
<dbReference type="InterPro" id="IPR015942">
    <property type="entry name" value="Asp/Glu/hydantoin_racemase"/>
</dbReference>
<dbReference type="Pfam" id="PF01177">
    <property type="entry name" value="Asp_Glu_race"/>
    <property type="match status" value="1"/>
</dbReference>
<feature type="binding site" evidence="7">
    <location>
        <begin position="42"/>
        <end position="43"/>
    </location>
    <ligand>
        <name>substrate</name>
    </ligand>
</feature>
<reference evidence="8" key="2">
    <citation type="submission" date="2021-04" db="EMBL/GenBank/DDBJ databases">
        <authorList>
            <person name="Gilroy R."/>
        </authorList>
    </citation>
    <scope>NUCLEOTIDE SEQUENCE</scope>
    <source>
        <strain evidence="8">ChiBcec8-13705</strain>
    </source>
</reference>
<keyword evidence="3 7" id="KW-0133">Cell shape</keyword>
<evidence type="ECO:0000256" key="2">
    <source>
        <dbReference type="ARBA" id="ARBA00013090"/>
    </source>
</evidence>
<name>A0A9D2M613_9FIRM</name>
<dbReference type="SUPFAM" id="SSF53681">
    <property type="entry name" value="Aspartate/glutamate racemase"/>
    <property type="match status" value="2"/>
</dbReference>
<dbReference type="NCBIfam" id="TIGR00067">
    <property type="entry name" value="glut_race"/>
    <property type="match status" value="1"/>
</dbReference>
<evidence type="ECO:0000256" key="7">
    <source>
        <dbReference type="HAMAP-Rule" id="MF_00258"/>
    </source>
</evidence>
<comment type="caution">
    <text evidence="8">The sequence shown here is derived from an EMBL/GenBank/DDBJ whole genome shotgun (WGS) entry which is preliminary data.</text>
</comment>
<reference evidence="8" key="1">
    <citation type="journal article" date="2021" name="PeerJ">
        <title>Extensive microbial diversity within the chicken gut microbiome revealed by metagenomics and culture.</title>
        <authorList>
            <person name="Gilroy R."/>
            <person name="Ravi A."/>
            <person name="Getino M."/>
            <person name="Pursley I."/>
            <person name="Horton D.L."/>
            <person name="Alikhan N.F."/>
            <person name="Baker D."/>
            <person name="Gharbi K."/>
            <person name="Hall N."/>
            <person name="Watson M."/>
            <person name="Adriaenssens E.M."/>
            <person name="Foster-Nyarko E."/>
            <person name="Jarju S."/>
            <person name="Secka A."/>
            <person name="Antonio M."/>
            <person name="Oren A."/>
            <person name="Chaudhuri R.R."/>
            <person name="La Ragione R."/>
            <person name="Hildebrand F."/>
            <person name="Pallen M.J."/>
        </authorList>
    </citation>
    <scope>NUCLEOTIDE SEQUENCE</scope>
    <source>
        <strain evidence="8">ChiBcec8-13705</strain>
    </source>
</reference>
<feature type="active site" description="Proton donor/acceptor" evidence="7">
    <location>
        <position position="186"/>
    </location>
</feature>
<feature type="binding site" evidence="7">
    <location>
        <begin position="10"/>
        <end position="11"/>
    </location>
    <ligand>
        <name>substrate</name>
    </ligand>
</feature>
<comment type="pathway">
    <text evidence="7">Cell wall biogenesis; peptidoglycan biosynthesis.</text>
</comment>
<feature type="binding site" evidence="7">
    <location>
        <begin position="187"/>
        <end position="188"/>
    </location>
    <ligand>
        <name>substrate</name>
    </ligand>
</feature>
<evidence type="ECO:0000256" key="5">
    <source>
        <dbReference type="ARBA" id="ARBA00023235"/>
    </source>
</evidence>
<dbReference type="PANTHER" id="PTHR21198">
    <property type="entry name" value="GLUTAMATE RACEMASE"/>
    <property type="match status" value="1"/>
</dbReference>
<evidence type="ECO:0000313" key="9">
    <source>
        <dbReference type="Proteomes" id="UP000886803"/>
    </source>
</evidence>
<keyword evidence="6 7" id="KW-0961">Cell wall biogenesis/degradation</keyword>
<accession>A0A9D2M613</accession>
<dbReference type="InterPro" id="IPR001920">
    <property type="entry name" value="Asp/Glu_race"/>
</dbReference>
<feature type="active site" description="Proton donor/acceptor" evidence="7">
    <location>
        <position position="73"/>
    </location>
</feature>
<dbReference type="EC" id="5.1.1.3" evidence="2 7"/>
<comment type="function">
    <text evidence="7">Provides the (R)-glutamate required for cell wall biosynthesis.</text>
</comment>
<dbReference type="PANTHER" id="PTHR21198:SF2">
    <property type="entry name" value="GLUTAMATE RACEMASE"/>
    <property type="match status" value="1"/>
</dbReference>
<evidence type="ECO:0000256" key="1">
    <source>
        <dbReference type="ARBA" id="ARBA00001602"/>
    </source>
</evidence>
<dbReference type="PROSITE" id="PS00924">
    <property type="entry name" value="ASP_GLU_RACEMASE_2"/>
    <property type="match status" value="1"/>
</dbReference>
<dbReference type="InterPro" id="IPR033134">
    <property type="entry name" value="Asp/Glu_racemase_AS_2"/>
</dbReference>